<dbReference type="Proteomes" id="UP000223009">
    <property type="component" value="Segment"/>
</dbReference>
<reference evidence="1 2" key="1">
    <citation type="submission" date="2017-05" db="EMBL/GenBank/DDBJ databases">
        <authorList>
            <person name="Chapman J."/>
            <person name="Chang C."/>
            <person name="Suresh T."/>
            <person name="Shishido T.C."/>
            <person name="Bindert I."/>
            <person name="Shaffer C.D."/>
            <person name="Weston-Hafer K.A."/>
            <person name="Russell D.A."/>
            <person name="Pope W.H."/>
            <person name="Jacobs-Sera D."/>
            <person name="Hendrix R.W."/>
            <person name="Hatfull G.F."/>
        </authorList>
    </citation>
    <scope>NUCLEOTIDE SEQUENCE [LARGE SCALE GENOMIC DNA]</scope>
</reference>
<keyword evidence="2" id="KW-1185">Reference proteome</keyword>
<dbReference type="EMBL" id="MF155946">
    <property type="protein sequence ID" value="ASR75547.1"/>
    <property type="molecule type" value="Genomic_DNA"/>
</dbReference>
<organism evidence="1 2">
    <name type="scientific">Streptomyces phage Mildred21</name>
    <dbReference type="NCBI Taxonomy" id="2023959"/>
    <lineage>
        <taxon>Viruses</taxon>
        <taxon>Duplodnaviria</taxon>
        <taxon>Heunggongvirae</taxon>
        <taxon>Uroviricota</taxon>
        <taxon>Caudoviricetes</taxon>
        <taxon>Stanwilliamsviridae</taxon>
        <taxon>Boydwoodruffvirinae</taxon>
        <taxon>Samistivirus</taxon>
        <taxon>Samistivirus mildred21</taxon>
    </lineage>
</organism>
<evidence type="ECO:0000313" key="1">
    <source>
        <dbReference type="EMBL" id="ASR75547.1"/>
    </source>
</evidence>
<accession>A0A222YVJ9</accession>
<gene>
    <name evidence="1" type="ORF">SEA_MILDRED21_174</name>
</gene>
<evidence type="ECO:0000313" key="2">
    <source>
        <dbReference type="Proteomes" id="UP000223009"/>
    </source>
</evidence>
<name>A0A222YVJ9_9CAUD</name>
<sequence>MHGKSVKYLNTAHSESERDRMVKDFEKALKRNKLPGRIEAEFRRVKYTHQWDIYHIVD</sequence>
<proteinExistence type="predicted"/>
<protein>
    <submittedName>
        <fullName evidence="1">Uncharacterized protein</fullName>
    </submittedName>
</protein>